<reference evidence="1" key="1">
    <citation type="journal article" date="2020" name="mSystems">
        <title>Genome- and Community-Level Interaction Insights into Carbon Utilization and Element Cycling Functions of Hydrothermarchaeota in Hydrothermal Sediment.</title>
        <authorList>
            <person name="Zhou Z."/>
            <person name="Liu Y."/>
            <person name="Xu W."/>
            <person name="Pan J."/>
            <person name="Luo Z.H."/>
            <person name="Li M."/>
        </authorList>
    </citation>
    <scope>NUCLEOTIDE SEQUENCE [LARGE SCALE GENOMIC DNA]</scope>
    <source>
        <strain evidence="1">SpSt-716</strain>
    </source>
</reference>
<dbReference type="EMBL" id="DTEN01000102">
    <property type="protein sequence ID" value="HGI74538.1"/>
    <property type="molecule type" value="Genomic_DNA"/>
</dbReference>
<accession>A0A7V4DFV4</accession>
<dbReference type="AlphaFoldDB" id="A0A7V4DFV4"/>
<evidence type="ECO:0000313" key="1">
    <source>
        <dbReference type="EMBL" id="HGI74538.1"/>
    </source>
</evidence>
<name>A0A7V4DFV4_9BACT</name>
<sequence>MIKLNPRNPGEVFACLGLFEIAELSDTGYAGFKEEKGEVWFELRSNLSIPDLLQYIKNAQIEEVPQEEFQGDAKLEFEKGEWPRWCPVRVKFPSRSCEVVLKWWLNPLFQKEKKSVLKGWSGRETLVSLLRKLQAKIDVSRASDNFFYRVPSLSLGFDACGTWNPSMTGYSYDTIKDSALDRRGREERNPHVSPLCELLSFIALRSFRPKEIKEGGKEEIEYYLWKASLPHDVARLALIGIVDRRYLLSGWRAEVITRGKSEGYSSLSFGNPI</sequence>
<comment type="caution">
    <text evidence="1">The sequence shown here is derived from an EMBL/GenBank/DDBJ whole genome shotgun (WGS) entry which is preliminary data.</text>
</comment>
<proteinExistence type="predicted"/>
<gene>
    <name evidence="1" type="ORF">ENU96_02495</name>
</gene>
<protein>
    <submittedName>
        <fullName evidence="1">Uncharacterized protein</fullName>
    </submittedName>
</protein>
<organism evidence="1">
    <name type="scientific">Candidatus Caldatribacterium californiense</name>
    <dbReference type="NCBI Taxonomy" id="1454726"/>
    <lineage>
        <taxon>Bacteria</taxon>
        <taxon>Pseudomonadati</taxon>
        <taxon>Atribacterota</taxon>
        <taxon>Atribacteria</taxon>
        <taxon>Atribacterales</taxon>
        <taxon>Candidatus Caldatribacteriaceae</taxon>
        <taxon>Candidatus Caldatribacterium</taxon>
    </lineage>
</organism>